<dbReference type="Proteomes" id="UP001066276">
    <property type="component" value="Chromosome 3_2"/>
</dbReference>
<evidence type="ECO:0000313" key="1">
    <source>
        <dbReference type="EMBL" id="KAJ1178653.1"/>
    </source>
</evidence>
<dbReference type="AlphaFoldDB" id="A0AAV7TPW3"/>
<comment type="caution">
    <text evidence="1">The sequence shown here is derived from an EMBL/GenBank/DDBJ whole genome shotgun (WGS) entry which is preliminary data.</text>
</comment>
<name>A0AAV7TPW3_PLEWA</name>
<gene>
    <name evidence="1" type="ORF">NDU88_003895</name>
</gene>
<organism evidence="1 2">
    <name type="scientific">Pleurodeles waltl</name>
    <name type="common">Iberian ribbed newt</name>
    <dbReference type="NCBI Taxonomy" id="8319"/>
    <lineage>
        <taxon>Eukaryota</taxon>
        <taxon>Metazoa</taxon>
        <taxon>Chordata</taxon>
        <taxon>Craniata</taxon>
        <taxon>Vertebrata</taxon>
        <taxon>Euteleostomi</taxon>
        <taxon>Amphibia</taxon>
        <taxon>Batrachia</taxon>
        <taxon>Caudata</taxon>
        <taxon>Salamandroidea</taxon>
        <taxon>Salamandridae</taxon>
        <taxon>Pleurodelinae</taxon>
        <taxon>Pleurodeles</taxon>
    </lineage>
</organism>
<dbReference type="EMBL" id="JANPWB010000006">
    <property type="protein sequence ID" value="KAJ1178653.1"/>
    <property type="molecule type" value="Genomic_DNA"/>
</dbReference>
<evidence type="ECO:0000313" key="2">
    <source>
        <dbReference type="Proteomes" id="UP001066276"/>
    </source>
</evidence>
<accession>A0AAV7TPW3</accession>
<reference evidence="1" key="1">
    <citation type="journal article" date="2022" name="bioRxiv">
        <title>Sequencing and chromosome-scale assembly of the giantPleurodeles waltlgenome.</title>
        <authorList>
            <person name="Brown T."/>
            <person name="Elewa A."/>
            <person name="Iarovenko S."/>
            <person name="Subramanian E."/>
            <person name="Araus A.J."/>
            <person name="Petzold A."/>
            <person name="Susuki M."/>
            <person name="Suzuki K.-i.T."/>
            <person name="Hayashi T."/>
            <person name="Toyoda A."/>
            <person name="Oliveira C."/>
            <person name="Osipova E."/>
            <person name="Leigh N.D."/>
            <person name="Simon A."/>
            <person name="Yun M.H."/>
        </authorList>
    </citation>
    <scope>NUCLEOTIDE SEQUENCE</scope>
    <source>
        <strain evidence="1">20211129_DDA</strain>
        <tissue evidence="1">Liver</tissue>
    </source>
</reference>
<keyword evidence="2" id="KW-1185">Reference proteome</keyword>
<proteinExistence type="predicted"/>
<sequence>MPIQPRQRPQGKKTNRRLNVSKLERHSVRQNLSEDLNSKLDQLSFGTNGAEEEWAAFRDVVHNTTIAHLDQNTRKHQDWFDNNDEDIQKLLDEKREAFRSLQQDTTSASKKTAYNTIKSKVQAKLREMQDSWLSRKANEIQKHTDSNTPSVSPYPEGHLRATVHWKSPLLSADGSTLLTEKNTTLKRWAKPFNNILNRPSSINAKAIDRMPQIAIKTSPAEPPKESEVKEAIKLLSNGKAPGSDSIPAEIYKAGGTSLVTEAH</sequence>
<protein>
    <submittedName>
        <fullName evidence="1">Uncharacterized protein</fullName>
    </submittedName>
</protein>